<dbReference type="RefSeq" id="WP_107523805.1">
    <property type="nucleotide sequence ID" value="NZ_PYZR01000366.1"/>
</dbReference>
<dbReference type="AlphaFoldDB" id="A0A2T4LNW5"/>
<reference evidence="1 2" key="1">
    <citation type="journal article" date="2016" name="Front. Microbiol.">
        <title>Comprehensive Phylogenetic Analysis of Bovine Non-aureus Staphylococci Species Based on Whole-Genome Sequencing.</title>
        <authorList>
            <person name="Naushad S."/>
            <person name="Barkema H.W."/>
            <person name="Luby C."/>
            <person name="Condas L.A."/>
            <person name="Nobrega D.B."/>
            <person name="Carson D.A."/>
            <person name="De Buck J."/>
        </authorList>
    </citation>
    <scope>NUCLEOTIDE SEQUENCE [LARGE SCALE GENOMIC DNA]</scope>
    <source>
        <strain evidence="1 2">SNUC 3829</strain>
    </source>
</reference>
<sequence length="90" mass="10310">MQVSEEMLQQYLILVNDPNPIHQHIVPGQLVVELVFAERKIAWQSFKIKYVEPIEINEQITISNLSHSCIIVSNTVNGVKKVILTKNDEL</sequence>
<dbReference type="EMBL" id="PYZR01000366">
    <property type="protein sequence ID" value="PTF57393.1"/>
    <property type="molecule type" value="Genomic_DNA"/>
</dbReference>
<proteinExistence type="predicted"/>
<protein>
    <submittedName>
        <fullName evidence="1">Uncharacterized protein</fullName>
    </submittedName>
</protein>
<evidence type="ECO:0000313" key="1">
    <source>
        <dbReference type="EMBL" id="PTF57393.1"/>
    </source>
</evidence>
<organism evidence="1 2">
    <name type="scientific">Staphylococcus cohnii</name>
    <dbReference type="NCBI Taxonomy" id="29382"/>
    <lineage>
        <taxon>Bacteria</taxon>
        <taxon>Bacillati</taxon>
        <taxon>Bacillota</taxon>
        <taxon>Bacilli</taxon>
        <taxon>Bacillales</taxon>
        <taxon>Staphylococcaceae</taxon>
        <taxon>Staphylococcus</taxon>
        <taxon>Staphylococcus cohnii species complex</taxon>
    </lineage>
</organism>
<gene>
    <name evidence="1" type="ORF">BUY34_13625</name>
</gene>
<evidence type="ECO:0000313" key="2">
    <source>
        <dbReference type="Proteomes" id="UP000241208"/>
    </source>
</evidence>
<name>A0A2T4LNW5_9STAP</name>
<accession>A0A2T4LNW5</accession>
<comment type="caution">
    <text evidence="1">The sequence shown here is derived from an EMBL/GenBank/DDBJ whole genome shotgun (WGS) entry which is preliminary data.</text>
</comment>
<dbReference type="Proteomes" id="UP000241208">
    <property type="component" value="Unassembled WGS sequence"/>
</dbReference>